<reference evidence="1 2" key="1">
    <citation type="submission" date="2015-04" db="EMBL/GenBank/DDBJ databases">
        <title>Complete genome sequence of Schizopora paradoxa KUC8140, a cosmopolitan wood degrader in East Asia.</title>
        <authorList>
            <consortium name="DOE Joint Genome Institute"/>
            <person name="Min B."/>
            <person name="Park H."/>
            <person name="Jang Y."/>
            <person name="Kim J.-J."/>
            <person name="Kim K.H."/>
            <person name="Pangilinan J."/>
            <person name="Lipzen A."/>
            <person name="Riley R."/>
            <person name="Grigoriev I.V."/>
            <person name="Spatafora J.W."/>
            <person name="Choi I.-G."/>
        </authorList>
    </citation>
    <scope>NUCLEOTIDE SEQUENCE [LARGE SCALE GENOMIC DNA]</scope>
    <source>
        <strain evidence="1 2">KUC8140</strain>
    </source>
</reference>
<dbReference type="InParanoid" id="A0A0H2RTL4"/>
<evidence type="ECO:0000313" key="2">
    <source>
        <dbReference type="Proteomes" id="UP000053477"/>
    </source>
</evidence>
<dbReference type="EMBL" id="KQ085971">
    <property type="protein sequence ID" value="KLO12793.1"/>
    <property type="molecule type" value="Genomic_DNA"/>
</dbReference>
<feature type="non-terminal residue" evidence="1">
    <location>
        <position position="193"/>
    </location>
</feature>
<name>A0A0H2RTL4_9AGAM</name>
<proteinExistence type="predicted"/>
<dbReference type="Proteomes" id="UP000053477">
    <property type="component" value="Unassembled WGS sequence"/>
</dbReference>
<protein>
    <submittedName>
        <fullName evidence="1">Uncharacterized protein</fullName>
    </submittedName>
</protein>
<dbReference type="STRING" id="27342.A0A0H2RTL4"/>
<accession>A0A0H2RTL4</accession>
<keyword evidence="2" id="KW-1185">Reference proteome</keyword>
<gene>
    <name evidence="1" type="ORF">SCHPADRAFT_828994</name>
</gene>
<dbReference type="AlphaFoldDB" id="A0A0H2RTL4"/>
<sequence>MNVLGDDILTDDDKNNIRAFNLLMRSTMTSKTFRQMRWAFRHKMDIDSEWVILHRLALLSGVTPVWYDCCINCCCCFVGEKYGDLESCPYCEEVRYGQNGKARKVFCYLPFIPRLQSLFESPKSIQLLQYRHQYSSEPGTFQDVFDSNVYKELRRKKVEVDGKTYSHRYFSGMHDIALSLSADGFLIFGKKRK</sequence>
<organism evidence="1 2">
    <name type="scientific">Schizopora paradoxa</name>
    <dbReference type="NCBI Taxonomy" id="27342"/>
    <lineage>
        <taxon>Eukaryota</taxon>
        <taxon>Fungi</taxon>
        <taxon>Dikarya</taxon>
        <taxon>Basidiomycota</taxon>
        <taxon>Agaricomycotina</taxon>
        <taxon>Agaricomycetes</taxon>
        <taxon>Hymenochaetales</taxon>
        <taxon>Schizoporaceae</taxon>
        <taxon>Schizopora</taxon>
    </lineage>
</organism>
<dbReference type="OrthoDB" id="3257409at2759"/>
<evidence type="ECO:0000313" key="1">
    <source>
        <dbReference type="EMBL" id="KLO12793.1"/>
    </source>
</evidence>